<dbReference type="SUPFAM" id="SSF52518">
    <property type="entry name" value="Thiamin diphosphate-binding fold (THDP-binding)"/>
    <property type="match status" value="2"/>
</dbReference>
<comment type="cofactor">
    <cofactor evidence="7">
        <name>Mg(2+)</name>
        <dbReference type="ChEBI" id="CHEBI:18420"/>
    </cofactor>
    <cofactor evidence="7">
        <name>Mn(2+)</name>
        <dbReference type="ChEBI" id="CHEBI:29035"/>
    </cofactor>
</comment>
<dbReference type="CDD" id="cd02009">
    <property type="entry name" value="TPP_SHCHC_synthase"/>
    <property type="match status" value="1"/>
</dbReference>
<dbReference type="Pfam" id="PF02775">
    <property type="entry name" value="TPP_enzyme_C"/>
    <property type="match status" value="1"/>
</dbReference>
<dbReference type="HAMAP" id="MF_01659">
    <property type="entry name" value="MenD"/>
    <property type="match status" value="1"/>
</dbReference>
<keyword evidence="5 7" id="KW-0786">Thiamine pyrophosphate</keyword>
<keyword evidence="1 7" id="KW-0474">Menaquinone biosynthesis</keyword>
<reference evidence="11 12" key="1">
    <citation type="submission" date="2018-06" db="EMBL/GenBank/DDBJ databases">
        <authorList>
            <consortium name="Pathogen Informatics"/>
            <person name="Doyle S."/>
        </authorList>
    </citation>
    <scope>NUCLEOTIDE SEQUENCE [LARGE SCALE GENOMIC DNA]</scope>
    <source>
        <strain evidence="12">NCTC 10815</strain>
    </source>
</reference>
<dbReference type="EMBL" id="UGPG01000001">
    <property type="protein sequence ID" value="STY43049.1"/>
    <property type="molecule type" value="Genomic_DNA"/>
</dbReference>
<dbReference type="NCBIfam" id="TIGR00173">
    <property type="entry name" value="menD"/>
    <property type="match status" value="1"/>
</dbReference>
<comment type="subunit">
    <text evidence="7">Homodimer.</text>
</comment>
<proteinExistence type="inferred from homology"/>
<feature type="domain" description="Menaquinone biosynthesis protein MenD middle" evidence="10">
    <location>
        <begin position="205"/>
        <end position="404"/>
    </location>
</feature>
<dbReference type="EC" id="2.2.1.9" evidence="7"/>
<evidence type="ECO:0000313" key="11">
    <source>
        <dbReference type="EMBL" id="STY43049.1"/>
    </source>
</evidence>
<evidence type="ECO:0000256" key="6">
    <source>
        <dbReference type="ARBA" id="ARBA00023211"/>
    </source>
</evidence>
<dbReference type="RefSeq" id="WP_115345543.1">
    <property type="nucleotide sequence ID" value="NZ_UGPG01000001.1"/>
</dbReference>
<dbReference type="CDD" id="cd07037">
    <property type="entry name" value="TPP_PYR_MenD"/>
    <property type="match status" value="1"/>
</dbReference>
<dbReference type="InterPro" id="IPR032264">
    <property type="entry name" value="MenD_middle"/>
</dbReference>
<dbReference type="UniPathway" id="UPA00079"/>
<keyword evidence="3 7" id="KW-0479">Metal-binding</keyword>
<comment type="function">
    <text evidence="7">Catalyzes the thiamine diphosphate-dependent decarboxylation of 2-oxoglutarate and the subsequent addition of the resulting succinic semialdehyde-thiamine pyrophosphate anion to isochorismate to yield 2-succinyl-5-enolpyruvyl-6-hydroxy-3-cyclohexene-1-carboxylate (SEPHCHC).</text>
</comment>
<dbReference type="GO" id="GO:0009234">
    <property type="term" value="P:menaquinone biosynthetic process"/>
    <property type="evidence" value="ECO:0007669"/>
    <property type="project" value="UniProtKB-UniRule"/>
</dbReference>
<dbReference type="GO" id="GO:0030976">
    <property type="term" value="F:thiamine pyrophosphate binding"/>
    <property type="evidence" value="ECO:0007669"/>
    <property type="project" value="UniProtKB-UniRule"/>
</dbReference>
<name>A0A378M9J5_LISGR</name>
<comment type="catalytic activity">
    <reaction evidence="7">
        <text>isochorismate + 2-oxoglutarate + H(+) = 5-enolpyruvoyl-6-hydroxy-2-succinyl-cyclohex-3-ene-1-carboxylate + CO2</text>
        <dbReference type="Rhea" id="RHEA:25593"/>
        <dbReference type="ChEBI" id="CHEBI:15378"/>
        <dbReference type="ChEBI" id="CHEBI:16526"/>
        <dbReference type="ChEBI" id="CHEBI:16810"/>
        <dbReference type="ChEBI" id="CHEBI:29780"/>
        <dbReference type="ChEBI" id="CHEBI:58818"/>
        <dbReference type="EC" id="2.2.1.9"/>
    </reaction>
</comment>
<evidence type="ECO:0000259" key="8">
    <source>
        <dbReference type="Pfam" id="PF02775"/>
    </source>
</evidence>
<dbReference type="InterPro" id="IPR029035">
    <property type="entry name" value="DHS-like_NAD/FAD-binding_dom"/>
</dbReference>
<dbReference type="GO" id="GO:0030145">
    <property type="term" value="F:manganese ion binding"/>
    <property type="evidence" value="ECO:0007669"/>
    <property type="project" value="UniProtKB-UniRule"/>
</dbReference>
<keyword evidence="6 7" id="KW-0464">Manganese</keyword>
<organism evidence="11 12">
    <name type="scientific">Listeria grayi</name>
    <name type="common">Listeria murrayi</name>
    <dbReference type="NCBI Taxonomy" id="1641"/>
    <lineage>
        <taxon>Bacteria</taxon>
        <taxon>Bacillati</taxon>
        <taxon>Bacillota</taxon>
        <taxon>Bacilli</taxon>
        <taxon>Bacillales</taxon>
        <taxon>Listeriaceae</taxon>
        <taxon>Listeria</taxon>
    </lineage>
</organism>
<keyword evidence="2 7" id="KW-0808">Transferase</keyword>
<dbReference type="PIRSF" id="PIRSF004983">
    <property type="entry name" value="MenD"/>
    <property type="match status" value="1"/>
</dbReference>
<protein>
    <recommendedName>
        <fullName evidence="7">2-succinyl-5-enolpyruvyl-6-hydroxy-3-cyclohexene-1-carboxylate synthase</fullName>
        <shortName evidence="7">SEPHCHC synthase</shortName>
        <ecNumber evidence="7">2.2.1.9</ecNumber>
    </recommendedName>
    <alternativeName>
        <fullName evidence="7">Menaquinone biosynthesis protein MenD</fullName>
    </alternativeName>
</protein>
<dbReference type="Gene3D" id="3.40.50.970">
    <property type="match status" value="2"/>
</dbReference>
<dbReference type="Gene3D" id="3.40.50.1220">
    <property type="entry name" value="TPP-binding domain"/>
    <property type="match status" value="1"/>
</dbReference>
<accession>A0A378M9J5</accession>
<evidence type="ECO:0000256" key="4">
    <source>
        <dbReference type="ARBA" id="ARBA00022842"/>
    </source>
</evidence>
<feature type="domain" description="Thiamine pyrophosphate enzyme N-terminal TPP-binding" evidence="9">
    <location>
        <begin position="13"/>
        <end position="125"/>
    </location>
</feature>
<feature type="domain" description="Thiamine pyrophosphate enzyme TPP-binding" evidence="8">
    <location>
        <begin position="425"/>
        <end position="553"/>
    </location>
</feature>
<sequence>MTEHQKQMTDYLAAFVEEIVQAGVKEAVISPGSRSTPLALLMEEHPTLKTFIDVDERSAGFFALGISKNSKRPVVLLCTSGTAAANFLPAIAEANLAQVPLIVLTADRPHELRQVGAPQAIDQLHLYGSHVKDFTDMALPENNPEMLRYAKWHGSRAVDIAMKTPRGPVHINFPLREPLMPLLDPSPYTISDTPRRHVHIYYTHEVLEERAVKRMAEQLNNKKGVIVVGSLDKKELEPALISLAEKLQWPILADPLSGLRSYGDTDDFVLDQYDAFLKNTEQLGQLEPEVIVRFGSMPVSKPLKNWMEALTNTRLFVVDPGAAWRDPIKAVTDMIHCDERFLIEALLKEIAESAPEAWLADWQQTNSIASEVVREVMENATSLDEGKVVDVLRIALPDHAGLFIGNSMAIRDVDTYFAQTKKKIKMLANRGANGIDGVVSAALGASTVTQPMYLLIGDLSFYHGMNGLLMAKKYQLNLTIVLINNDGGGIFSFLPQNDHPKYFETLFGTSTDLDFTHAAKLYGADYQQVTEIDALKDALDQAAYHKGLDIIEIKTSRQANKTNHLELWEQIAAKMAGE</sequence>
<dbReference type="GO" id="GO:0000287">
    <property type="term" value="F:magnesium ion binding"/>
    <property type="evidence" value="ECO:0007669"/>
    <property type="project" value="UniProtKB-UniRule"/>
</dbReference>
<evidence type="ECO:0000256" key="1">
    <source>
        <dbReference type="ARBA" id="ARBA00022428"/>
    </source>
</evidence>
<dbReference type="Proteomes" id="UP000254879">
    <property type="component" value="Unassembled WGS sequence"/>
</dbReference>
<gene>
    <name evidence="7 11" type="primary">menD</name>
    <name evidence="11" type="ORF">NCTC10815_00330</name>
</gene>
<keyword evidence="4 7" id="KW-0460">Magnesium</keyword>
<evidence type="ECO:0000256" key="5">
    <source>
        <dbReference type="ARBA" id="ARBA00023052"/>
    </source>
</evidence>
<comment type="cofactor">
    <cofactor evidence="7">
        <name>thiamine diphosphate</name>
        <dbReference type="ChEBI" id="CHEBI:58937"/>
    </cofactor>
    <text evidence="7">Binds 1 thiamine pyrophosphate per subunit.</text>
</comment>
<evidence type="ECO:0000256" key="3">
    <source>
        <dbReference type="ARBA" id="ARBA00022723"/>
    </source>
</evidence>
<dbReference type="UniPathway" id="UPA01057">
    <property type="reaction ID" value="UER00164"/>
</dbReference>
<dbReference type="Pfam" id="PF16582">
    <property type="entry name" value="TPP_enzyme_M_2"/>
    <property type="match status" value="1"/>
</dbReference>
<dbReference type="AlphaFoldDB" id="A0A378M9J5"/>
<dbReference type="InterPro" id="IPR004433">
    <property type="entry name" value="MenaQ_synth_MenD"/>
</dbReference>
<comment type="pathway">
    <text evidence="7">Quinol/quinone metabolism; menaquinone biosynthesis.</text>
</comment>
<evidence type="ECO:0000259" key="9">
    <source>
        <dbReference type="Pfam" id="PF02776"/>
    </source>
</evidence>
<dbReference type="Pfam" id="PF02776">
    <property type="entry name" value="TPP_enzyme_N"/>
    <property type="match status" value="1"/>
</dbReference>
<dbReference type="PANTHER" id="PTHR42916:SF1">
    <property type="entry name" value="PROTEIN PHYLLO, CHLOROPLASTIC"/>
    <property type="match status" value="1"/>
</dbReference>
<evidence type="ECO:0000256" key="2">
    <source>
        <dbReference type="ARBA" id="ARBA00022679"/>
    </source>
</evidence>
<evidence type="ECO:0000313" key="12">
    <source>
        <dbReference type="Proteomes" id="UP000254879"/>
    </source>
</evidence>
<evidence type="ECO:0000259" key="10">
    <source>
        <dbReference type="Pfam" id="PF16582"/>
    </source>
</evidence>
<dbReference type="InterPro" id="IPR011766">
    <property type="entry name" value="TPP_enzyme_TPP-bd"/>
</dbReference>
<dbReference type="SUPFAM" id="SSF52467">
    <property type="entry name" value="DHS-like NAD/FAD-binding domain"/>
    <property type="match status" value="1"/>
</dbReference>
<comment type="similarity">
    <text evidence="7">Belongs to the TPP enzyme family. MenD subfamily.</text>
</comment>
<comment type="pathway">
    <text evidence="7">Quinol/quinone metabolism; 1,4-dihydroxy-2-naphthoate biosynthesis; 1,4-dihydroxy-2-naphthoate from chorismate: step 2/7.</text>
</comment>
<dbReference type="InterPro" id="IPR012001">
    <property type="entry name" value="Thiamin_PyroP_enz_TPP-bd_dom"/>
</dbReference>
<evidence type="ECO:0000256" key="7">
    <source>
        <dbReference type="HAMAP-Rule" id="MF_01659"/>
    </source>
</evidence>
<dbReference type="InterPro" id="IPR029061">
    <property type="entry name" value="THDP-binding"/>
</dbReference>
<dbReference type="PANTHER" id="PTHR42916">
    <property type="entry name" value="2-SUCCINYL-5-ENOLPYRUVYL-6-HYDROXY-3-CYCLOHEXENE-1-CARBOXYLATE SYNTHASE"/>
    <property type="match status" value="1"/>
</dbReference>
<dbReference type="GO" id="GO:0070204">
    <property type="term" value="F:2-succinyl-5-enolpyruvyl-6-hydroxy-3-cyclohexene-1-carboxylic-acid synthase activity"/>
    <property type="evidence" value="ECO:0007669"/>
    <property type="project" value="UniProtKB-UniRule"/>
</dbReference>